<protein>
    <submittedName>
        <fullName evidence="2">Uncharacterized protein</fullName>
    </submittedName>
</protein>
<name>A0A5E6RSV4_PSEFL</name>
<sequence>MQAFYIFGTPARVELNTWLSPDGRSAGRQMVESSPLRQPDQERGILLHSKPTQQAKYPCECSFTGETRQHQAAAHDSEKNSTHALDCNQKYSQCEDCGTQ</sequence>
<dbReference type="Proteomes" id="UP000326241">
    <property type="component" value="Unassembled WGS sequence"/>
</dbReference>
<dbReference type="EMBL" id="CABVGZ010000012">
    <property type="protein sequence ID" value="VVM67258.1"/>
    <property type="molecule type" value="Genomic_DNA"/>
</dbReference>
<gene>
    <name evidence="2" type="ORF">PS624_01617</name>
</gene>
<proteinExistence type="predicted"/>
<accession>A0A5E6RSV4</accession>
<evidence type="ECO:0000313" key="2">
    <source>
        <dbReference type="EMBL" id="VVM67258.1"/>
    </source>
</evidence>
<organism evidence="2 3">
    <name type="scientific">Pseudomonas fluorescens</name>
    <dbReference type="NCBI Taxonomy" id="294"/>
    <lineage>
        <taxon>Bacteria</taxon>
        <taxon>Pseudomonadati</taxon>
        <taxon>Pseudomonadota</taxon>
        <taxon>Gammaproteobacteria</taxon>
        <taxon>Pseudomonadales</taxon>
        <taxon>Pseudomonadaceae</taxon>
        <taxon>Pseudomonas</taxon>
    </lineage>
</organism>
<evidence type="ECO:0000256" key="1">
    <source>
        <dbReference type="SAM" id="MobiDB-lite"/>
    </source>
</evidence>
<evidence type="ECO:0000313" key="3">
    <source>
        <dbReference type="Proteomes" id="UP000326241"/>
    </source>
</evidence>
<reference evidence="2 3" key="1">
    <citation type="submission" date="2019-09" db="EMBL/GenBank/DDBJ databases">
        <authorList>
            <person name="Chandra G."/>
            <person name="Truman W A."/>
        </authorList>
    </citation>
    <scope>NUCLEOTIDE SEQUENCE [LARGE SCALE GENOMIC DNA]</scope>
    <source>
        <strain evidence="2">PS624</strain>
    </source>
</reference>
<dbReference type="AlphaFoldDB" id="A0A5E6RSV4"/>
<feature type="region of interest" description="Disordered" evidence="1">
    <location>
        <begin position="22"/>
        <end position="42"/>
    </location>
</feature>